<evidence type="ECO:0000256" key="2">
    <source>
        <dbReference type="ARBA" id="ARBA00009963"/>
    </source>
</evidence>
<protein>
    <submittedName>
        <fullName evidence="6">Major capsid protein</fullName>
    </submittedName>
</protein>
<dbReference type="InterPro" id="IPR016184">
    <property type="entry name" value="Capsid/spike_ssDNA_virus"/>
</dbReference>
<comment type="subcellular location">
    <subcellularLocation>
        <location evidence="1">Virion</location>
    </subcellularLocation>
</comment>
<dbReference type="EMBL" id="MK249216">
    <property type="protein sequence ID" value="QCQ85057.1"/>
    <property type="molecule type" value="Genomic_DNA"/>
</dbReference>
<evidence type="ECO:0000256" key="4">
    <source>
        <dbReference type="ARBA" id="ARBA00022561"/>
    </source>
</evidence>
<dbReference type="GO" id="GO:0005198">
    <property type="term" value="F:structural molecule activity"/>
    <property type="evidence" value="ECO:0007669"/>
    <property type="project" value="InterPro"/>
</dbReference>
<dbReference type="Gene3D" id="2.60.169.10">
    <property type="entry name" value="Microviridae F protein"/>
    <property type="match status" value="1"/>
</dbReference>
<comment type="similarity">
    <text evidence="2">Belongs to the microviridae F protein family.</text>
</comment>
<keyword evidence="4" id="KW-0167">Capsid protein</keyword>
<dbReference type="InterPro" id="IPR003514">
    <property type="entry name" value="Microviridae_protein_F"/>
</dbReference>
<dbReference type="SUPFAM" id="SSF88645">
    <property type="entry name" value="ssDNA viruses"/>
    <property type="match status" value="1"/>
</dbReference>
<evidence type="ECO:0000256" key="1">
    <source>
        <dbReference type="ARBA" id="ARBA00004328"/>
    </source>
</evidence>
<organism evidence="6">
    <name type="scientific">Blackfly microvirus SF02</name>
    <dbReference type="NCBI Taxonomy" id="2576452"/>
    <lineage>
        <taxon>Viruses</taxon>
        <taxon>Monodnaviria</taxon>
        <taxon>Sangervirae</taxon>
        <taxon>Phixviricota</taxon>
        <taxon>Malgrandaviricetes</taxon>
        <taxon>Petitvirales</taxon>
        <taxon>Microviridae</taxon>
        <taxon>Microvirus</taxon>
    </lineage>
</organism>
<keyword evidence="3" id="KW-1140">T=1 icosahedral capsid protein</keyword>
<evidence type="ECO:0000256" key="3">
    <source>
        <dbReference type="ARBA" id="ARBA00022431"/>
    </source>
</evidence>
<reference evidence="6" key="1">
    <citation type="submission" date="2018-12" db="EMBL/GenBank/DDBJ databases">
        <title>Singled stranded DNA viruses identified in blackflies (Austrosimulium ungulatum) sampled in New Zealand.</title>
        <authorList>
            <person name="Kraberger S."/>
            <person name="Fontenele R.S."/>
            <person name="Schmidlin K."/>
            <person name="Walters M."/>
            <person name="Varsani A."/>
        </authorList>
    </citation>
    <scope>NUCLEOTIDE SEQUENCE [LARGE SCALE GENOMIC DNA]</scope>
    <source>
        <strain evidence="6">167</strain>
    </source>
</reference>
<keyword evidence="5" id="KW-0946">Virion</keyword>
<dbReference type="Pfam" id="PF02305">
    <property type="entry name" value="Phage_F"/>
    <property type="match status" value="1"/>
</dbReference>
<dbReference type="Proteomes" id="UP000322460">
    <property type="component" value="Segment"/>
</dbReference>
<name>A0A4P8PKS3_9VIRU</name>
<evidence type="ECO:0000256" key="5">
    <source>
        <dbReference type="ARBA" id="ARBA00022844"/>
    </source>
</evidence>
<dbReference type="GO" id="GO:0039615">
    <property type="term" value="C:T=1 icosahedral viral capsid"/>
    <property type="evidence" value="ECO:0007669"/>
    <property type="project" value="UniProtKB-KW"/>
</dbReference>
<evidence type="ECO:0000313" key="6">
    <source>
        <dbReference type="EMBL" id="QCQ85057.1"/>
    </source>
</evidence>
<accession>A0A4P8PKS3</accession>
<proteinExistence type="inferred from homology"/>
<sequence length="539" mass="61064">MSTYKGFSSVELRRPTRSTFNLSHEKRISSRIGKLTPCFITETMPNDTFYGSTEVLVKLAPLVAPIYHRLNLYVHYFFIPNRLLWEDWEDFITGGRTGEAVTTPPVPPYVPISTLQGFGQNYLNLGSIADYLGVPPITDTDPEWANGAKLDCMPFAAFYRCWYDYYRDRNYIPDNEALPMPSGDGASLEFFKTRYRCWEHDYFTSALPFTQRGVEVLMPLQGSGNVTYLNTSEIYQSGTNIAPGASTLVGTNAAGTPDLKGGKTTNLTDGQSVRLENIDTVDIVNSDVSINDLRRAVRLQEWLERNALAGSRYNESIMAHFGRKTSDSRLQRAEYLGGGKAVIQISEVMTTAYSEDGASEVVPPGNQAGRGSTYADTNRFSYNCEEHGFIVGILSVMPTSGYMQGLPRMFHNRNTFLEYPWPTFAHLGEQEVYQSELFMDSTTLPLDRTTQPIFGFQSRYSDWKYIPSSSHGDFRETLDFWHLTRKFVSAPTLDEPFVTFEDELQDRVFNVSGVDTLWMYVYNKINVKRSLPYFGTPML</sequence>
<dbReference type="InterPro" id="IPR037002">
    <property type="entry name" value="Microviridae_protein_F_sf"/>
</dbReference>